<feature type="domain" description="Nudix hydrolase" evidence="3">
    <location>
        <begin position="7"/>
        <end position="138"/>
    </location>
</feature>
<dbReference type="EMBL" id="MU002041">
    <property type="protein sequence ID" value="KAF2791029.1"/>
    <property type="molecule type" value="Genomic_DNA"/>
</dbReference>
<dbReference type="FunFam" id="3.90.79.10:FF:000060">
    <property type="entry name" value="Nudix hydrolase 1"/>
    <property type="match status" value="1"/>
</dbReference>
<keyword evidence="5" id="KW-1185">Reference proteome</keyword>
<dbReference type="CDD" id="cd04678">
    <property type="entry name" value="NUDIX_MTH2_Nudt15"/>
    <property type="match status" value="1"/>
</dbReference>
<accession>A0A6A6X3Z5</accession>
<dbReference type="GO" id="GO:0006203">
    <property type="term" value="P:dGTP catabolic process"/>
    <property type="evidence" value="ECO:0007669"/>
    <property type="project" value="TreeGrafter"/>
</dbReference>
<dbReference type="PANTHER" id="PTHR16099:SF5">
    <property type="entry name" value="NUCLEOTIDE TRIPHOSPHATE DIPHOSPHATASE NUDT15"/>
    <property type="match status" value="1"/>
</dbReference>
<sequence>MSTEDQRPKVGVGVVIHDKKGNVVMGVRSGSHGAGTMQFPGGHLEYGESFAVCAAREVLEETGLEVGDIKFLVATNDVMQDEGKHYVTVFVTAVVVGENKTPMPLEPHKCARWDWIPWSQMWQWAEQHAEAEASGQEVKRRMFLPVVNLYREYPELEHCLEGK</sequence>
<protein>
    <recommendedName>
        <fullName evidence="3">Nudix hydrolase domain-containing protein</fullName>
    </recommendedName>
</protein>
<reference evidence="4" key="1">
    <citation type="journal article" date="2020" name="Stud. Mycol.">
        <title>101 Dothideomycetes genomes: a test case for predicting lifestyles and emergence of pathogens.</title>
        <authorList>
            <person name="Haridas S."/>
            <person name="Albert R."/>
            <person name="Binder M."/>
            <person name="Bloem J."/>
            <person name="Labutti K."/>
            <person name="Salamov A."/>
            <person name="Andreopoulos B."/>
            <person name="Baker S."/>
            <person name="Barry K."/>
            <person name="Bills G."/>
            <person name="Bluhm B."/>
            <person name="Cannon C."/>
            <person name="Castanera R."/>
            <person name="Culley D."/>
            <person name="Daum C."/>
            <person name="Ezra D."/>
            <person name="Gonzalez J."/>
            <person name="Henrissat B."/>
            <person name="Kuo A."/>
            <person name="Liang C."/>
            <person name="Lipzen A."/>
            <person name="Lutzoni F."/>
            <person name="Magnuson J."/>
            <person name="Mondo S."/>
            <person name="Nolan M."/>
            <person name="Ohm R."/>
            <person name="Pangilinan J."/>
            <person name="Park H.-J."/>
            <person name="Ramirez L."/>
            <person name="Alfaro M."/>
            <person name="Sun H."/>
            <person name="Tritt A."/>
            <person name="Yoshinaga Y."/>
            <person name="Zwiers L.-H."/>
            <person name="Turgeon B."/>
            <person name="Goodwin S."/>
            <person name="Spatafora J."/>
            <person name="Crous P."/>
            <person name="Grigoriev I."/>
        </authorList>
    </citation>
    <scope>NUCLEOTIDE SEQUENCE</scope>
    <source>
        <strain evidence="4">CBS 109.77</strain>
    </source>
</reference>
<evidence type="ECO:0000256" key="1">
    <source>
        <dbReference type="ARBA" id="ARBA00022801"/>
    </source>
</evidence>
<dbReference type="InterPro" id="IPR015797">
    <property type="entry name" value="NUDIX_hydrolase-like_dom_sf"/>
</dbReference>
<evidence type="ECO:0000256" key="2">
    <source>
        <dbReference type="RuleBase" id="RU003476"/>
    </source>
</evidence>
<dbReference type="InterPro" id="IPR020476">
    <property type="entry name" value="Nudix_hydrolase"/>
</dbReference>
<gene>
    <name evidence="4" type="ORF">K505DRAFT_327167</name>
</gene>
<evidence type="ECO:0000313" key="4">
    <source>
        <dbReference type="EMBL" id="KAF2791029.1"/>
    </source>
</evidence>
<dbReference type="GO" id="GO:0005829">
    <property type="term" value="C:cytosol"/>
    <property type="evidence" value="ECO:0007669"/>
    <property type="project" value="TreeGrafter"/>
</dbReference>
<dbReference type="Gene3D" id="3.90.79.10">
    <property type="entry name" value="Nucleoside Triphosphate Pyrophosphohydrolase"/>
    <property type="match status" value="1"/>
</dbReference>
<dbReference type="GO" id="GO:0035539">
    <property type="term" value="F:8-oxo-7,8-dihydrodeoxyguanosine triphosphate pyrophosphatase activity"/>
    <property type="evidence" value="ECO:0007669"/>
    <property type="project" value="TreeGrafter"/>
</dbReference>
<dbReference type="PANTHER" id="PTHR16099">
    <property type="entry name" value="8-OXO-DGTP DIPHOSPHATES NUDT15"/>
    <property type="match status" value="1"/>
</dbReference>
<dbReference type="Pfam" id="PF00293">
    <property type="entry name" value="NUDIX"/>
    <property type="match status" value="1"/>
</dbReference>
<dbReference type="PRINTS" id="PR00502">
    <property type="entry name" value="NUDIXFAMILY"/>
</dbReference>
<dbReference type="PROSITE" id="PS00893">
    <property type="entry name" value="NUDIX_BOX"/>
    <property type="match status" value="1"/>
</dbReference>
<dbReference type="AlphaFoldDB" id="A0A6A6X3Z5"/>
<dbReference type="OrthoDB" id="447842at2759"/>
<dbReference type="InterPro" id="IPR020084">
    <property type="entry name" value="NUDIX_hydrolase_CS"/>
</dbReference>
<comment type="similarity">
    <text evidence="2">Belongs to the Nudix hydrolase family.</text>
</comment>
<keyword evidence="1 2" id="KW-0378">Hydrolase</keyword>
<dbReference type="PROSITE" id="PS51462">
    <property type="entry name" value="NUDIX"/>
    <property type="match status" value="1"/>
</dbReference>
<dbReference type="Proteomes" id="UP000799757">
    <property type="component" value="Unassembled WGS sequence"/>
</dbReference>
<evidence type="ECO:0000259" key="3">
    <source>
        <dbReference type="PROSITE" id="PS51462"/>
    </source>
</evidence>
<dbReference type="InterPro" id="IPR000086">
    <property type="entry name" value="NUDIX_hydrolase_dom"/>
</dbReference>
<dbReference type="SUPFAM" id="SSF55811">
    <property type="entry name" value="Nudix"/>
    <property type="match status" value="1"/>
</dbReference>
<organism evidence="4 5">
    <name type="scientific">Melanomma pulvis-pyrius CBS 109.77</name>
    <dbReference type="NCBI Taxonomy" id="1314802"/>
    <lineage>
        <taxon>Eukaryota</taxon>
        <taxon>Fungi</taxon>
        <taxon>Dikarya</taxon>
        <taxon>Ascomycota</taxon>
        <taxon>Pezizomycotina</taxon>
        <taxon>Dothideomycetes</taxon>
        <taxon>Pleosporomycetidae</taxon>
        <taxon>Pleosporales</taxon>
        <taxon>Melanommataceae</taxon>
        <taxon>Melanomma</taxon>
    </lineage>
</organism>
<name>A0A6A6X3Z5_9PLEO</name>
<proteinExistence type="inferred from homology"/>
<evidence type="ECO:0000313" key="5">
    <source>
        <dbReference type="Proteomes" id="UP000799757"/>
    </source>
</evidence>